<dbReference type="Proteomes" id="UP001229651">
    <property type="component" value="Unassembled WGS sequence"/>
</dbReference>
<evidence type="ECO:0000313" key="2">
    <source>
        <dbReference type="EMBL" id="MDQ0382814.1"/>
    </source>
</evidence>
<comment type="caution">
    <text evidence="2">The sequence shown here is derived from an EMBL/GenBank/DDBJ whole genome shotgun (WGS) entry which is preliminary data.</text>
</comment>
<dbReference type="InterPro" id="IPR032710">
    <property type="entry name" value="NTF2-like_dom_sf"/>
</dbReference>
<accession>A0ABU0F5F2</accession>
<gene>
    <name evidence="2" type="ORF">FB470_006808</name>
</gene>
<evidence type="ECO:0000259" key="1">
    <source>
        <dbReference type="Pfam" id="PF12680"/>
    </source>
</evidence>
<proteinExistence type="predicted"/>
<reference evidence="2 3" key="1">
    <citation type="submission" date="2023-07" db="EMBL/GenBank/DDBJ databases">
        <title>Sequencing the genomes of 1000 actinobacteria strains.</title>
        <authorList>
            <person name="Klenk H.-P."/>
        </authorList>
    </citation>
    <scope>NUCLEOTIDE SEQUENCE [LARGE SCALE GENOMIC DNA]</scope>
    <source>
        <strain evidence="2 3">DSM 45805</strain>
    </source>
</reference>
<dbReference type="RefSeq" id="WP_306998317.1">
    <property type="nucleotide sequence ID" value="NZ_JAUSUT010000001.1"/>
</dbReference>
<keyword evidence="3" id="KW-1185">Reference proteome</keyword>
<dbReference type="Pfam" id="PF12680">
    <property type="entry name" value="SnoaL_2"/>
    <property type="match status" value="1"/>
</dbReference>
<evidence type="ECO:0000313" key="3">
    <source>
        <dbReference type="Proteomes" id="UP001229651"/>
    </source>
</evidence>
<name>A0ABU0F5F2_9PSEU</name>
<dbReference type="InterPro" id="IPR037401">
    <property type="entry name" value="SnoaL-like"/>
</dbReference>
<feature type="domain" description="SnoaL-like" evidence="1">
    <location>
        <begin position="10"/>
        <end position="118"/>
    </location>
</feature>
<sequence length="135" mass="15758">MSRNTDIDTIRRFMGALCRLDIDDYLAFWAEDGVMEFPFMADPAARQSVGRDAIAVRFSKVPRVYESFAFEDVHIRPLYEDGSYVVEMRGRARLKNGRPYDNTYITMVRVRAGKVQEWREYFDPSIHAEAFRGES</sequence>
<protein>
    <submittedName>
        <fullName evidence="2">Ketosteroid isomerase-like protein</fullName>
    </submittedName>
</protein>
<dbReference type="SUPFAM" id="SSF54427">
    <property type="entry name" value="NTF2-like"/>
    <property type="match status" value="1"/>
</dbReference>
<organism evidence="2 3">
    <name type="scientific">Amycolatopsis thermophila</name>
    <dbReference type="NCBI Taxonomy" id="206084"/>
    <lineage>
        <taxon>Bacteria</taxon>
        <taxon>Bacillati</taxon>
        <taxon>Actinomycetota</taxon>
        <taxon>Actinomycetes</taxon>
        <taxon>Pseudonocardiales</taxon>
        <taxon>Pseudonocardiaceae</taxon>
        <taxon>Amycolatopsis</taxon>
    </lineage>
</organism>
<dbReference type="EMBL" id="JAUSUT010000001">
    <property type="protein sequence ID" value="MDQ0382814.1"/>
    <property type="molecule type" value="Genomic_DNA"/>
</dbReference>
<dbReference type="Gene3D" id="3.10.450.50">
    <property type="match status" value="1"/>
</dbReference>